<keyword evidence="3" id="KW-1185">Reference proteome</keyword>
<name>A0AAD6RBG6_9ROSI</name>
<evidence type="ECO:0000313" key="3">
    <source>
        <dbReference type="Proteomes" id="UP001164929"/>
    </source>
</evidence>
<evidence type="ECO:0000313" key="2">
    <source>
        <dbReference type="EMBL" id="KAJ7005651.1"/>
    </source>
</evidence>
<dbReference type="EMBL" id="JAQIZT010000002">
    <property type="protein sequence ID" value="KAJ7005651.1"/>
    <property type="molecule type" value="Genomic_DNA"/>
</dbReference>
<sequence length="65" mass="7357">MREASLSKHAHPAAQHSVPRLAFKQSLQPPFTYNPSGSLILTKTRQKSPTPPLHSFIRFKSFSNR</sequence>
<organism evidence="2 3">
    <name type="scientific">Populus alba x Populus x berolinensis</name>
    <dbReference type="NCBI Taxonomy" id="444605"/>
    <lineage>
        <taxon>Eukaryota</taxon>
        <taxon>Viridiplantae</taxon>
        <taxon>Streptophyta</taxon>
        <taxon>Embryophyta</taxon>
        <taxon>Tracheophyta</taxon>
        <taxon>Spermatophyta</taxon>
        <taxon>Magnoliopsida</taxon>
        <taxon>eudicotyledons</taxon>
        <taxon>Gunneridae</taxon>
        <taxon>Pentapetalae</taxon>
        <taxon>rosids</taxon>
        <taxon>fabids</taxon>
        <taxon>Malpighiales</taxon>
        <taxon>Salicaceae</taxon>
        <taxon>Saliceae</taxon>
        <taxon>Populus</taxon>
    </lineage>
</organism>
<dbReference type="AlphaFoldDB" id="A0AAD6RBG6"/>
<proteinExistence type="predicted"/>
<reference evidence="2" key="1">
    <citation type="journal article" date="2023" name="Mol. Ecol. Resour.">
        <title>Chromosome-level genome assembly of a triploid poplar Populus alba 'Berolinensis'.</title>
        <authorList>
            <person name="Chen S."/>
            <person name="Yu Y."/>
            <person name="Wang X."/>
            <person name="Wang S."/>
            <person name="Zhang T."/>
            <person name="Zhou Y."/>
            <person name="He R."/>
            <person name="Meng N."/>
            <person name="Wang Y."/>
            <person name="Liu W."/>
            <person name="Liu Z."/>
            <person name="Liu J."/>
            <person name="Guo Q."/>
            <person name="Huang H."/>
            <person name="Sederoff R.R."/>
            <person name="Wang G."/>
            <person name="Qu G."/>
            <person name="Chen S."/>
        </authorList>
    </citation>
    <scope>NUCLEOTIDE SEQUENCE</scope>
    <source>
        <strain evidence="2">SC-2020</strain>
    </source>
</reference>
<feature type="region of interest" description="Disordered" evidence="1">
    <location>
        <begin position="38"/>
        <end position="65"/>
    </location>
</feature>
<gene>
    <name evidence="2" type="ORF">NC653_005078</name>
</gene>
<dbReference type="Proteomes" id="UP001164929">
    <property type="component" value="Chromosome 2"/>
</dbReference>
<accession>A0AAD6RBG6</accession>
<feature type="region of interest" description="Disordered" evidence="1">
    <location>
        <begin position="1"/>
        <end position="20"/>
    </location>
</feature>
<evidence type="ECO:0000256" key="1">
    <source>
        <dbReference type="SAM" id="MobiDB-lite"/>
    </source>
</evidence>
<comment type="caution">
    <text evidence="2">The sequence shown here is derived from an EMBL/GenBank/DDBJ whole genome shotgun (WGS) entry which is preliminary data.</text>
</comment>
<protein>
    <submittedName>
        <fullName evidence="2">Uncharacterized protein</fullName>
    </submittedName>
</protein>